<dbReference type="OrthoDB" id="141342at2"/>
<dbReference type="GO" id="GO:0003700">
    <property type="term" value="F:DNA-binding transcription factor activity"/>
    <property type="evidence" value="ECO:0007669"/>
    <property type="project" value="InterPro"/>
</dbReference>
<evidence type="ECO:0000256" key="3">
    <source>
        <dbReference type="ARBA" id="ARBA00023163"/>
    </source>
</evidence>
<dbReference type="InterPro" id="IPR011991">
    <property type="entry name" value="ArsR-like_HTH"/>
</dbReference>
<proteinExistence type="predicted"/>
<evidence type="ECO:0000313" key="6">
    <source>
        <dbReference type="Proteomes" id="UP000287188"/>
    </source>
</evidence>
<dbReference type="CDD" id="cd00090">
    <property type="entry name" value="HTH_ARSR"/>
    <property type="match status" value="1"/>
</dbReference>
<dbReference type="InterPro" id="IPR001845">
    <property type="entry name" value="HTH_ArsR_DNA-bd_dom"/>
</dbReference>
<dbReference type="InterPro" id="IPR036388">
    <property type="entry name" value="WH-like_DNA-bd_sf"/>
</dbReference>
<dbReference type="EMBL" id="BIFS01000002">
    <property type="protein sequence ID" value="GCE24062.1"/>
    <property type="molecule type" value="Genomic_DNA"/>
</dbReference>
<name>A0A402AY74_9CHLR</name>
<dbReference type="Pfam" id="PF01022">
    <property type="entry name" value="HTH_5"/>
    <property type="match status" value="1"/>
</dbReference>
<accession>A0A402AY74</accession>
<keyword evidence="1" id="KW-0805">Transcription regulation</keyword>
<dbReference type="SUPFAM" id="SSF46785">
    <property type="entry name" value="Winged helix' DNA-binding domain"/>
    <property type="match status" value="1"/>
</dbReference>
<dbReference type="InterPro" id="IPR036390">
    <property type="entry name" value="WH_DNA-bd_sf"/>
</dbReference>
<dbReference type="AlphaFoldDB" id="A0A402AY74"/>
<dbReference type="GO" id="GO:0003677">
    <property type="term" value="F:DNA binding"/>
    <property type="evidence" value="ECO:0007669"/>
    <property type="project" value="UniProtKB-KW"/>
</dbReference>
<gene>
    <name evidence="5" type="ORF">KDK_78620</name>
</gene>
<comment type="caution">
    <text evidence="5">The sequence shown here is derived from an EMBL/GenBank/DDBJ whole genome shotgun (WGS) entry which is preliminary data.</text>
</comment>
<dbReference type="PANTHER" id="PTHR33154">
    <property type="entry name" value="TRANSCRIPTIONAL REGULATOR, ARSR FAMILY"/>
    <property type="match status" value="1"/>
</dbReference>
<protein>
    <recommendedName>
        <fullName evidence="4">HTH arsR-type domain-containing protein</fullName>
    </recommendedName>
</protein>
<dbReference type="InterPro" id="IPR051081">
    <property type="entry name" value="HTH_MetalResp_TranReg"/>
</dbReference>
<reference evidence="6" key="1">
    <citation type="submission" date="2018-12" db="EMBL/GenBank/DDBJ databases">
        <title>Tengunoibacter tsumagoiensis gen. nov., sp. nov., Dictyobacter kobayashii sp. nov., D. alpinus sp. nov., and D. joshuensis sp. nov. and description of Dictyobacteraceae fam. nov. within the order Ktedonobacterales isolated from Tengu-no-mugimeshi.</title>
        <authorList>
            <person name="Wang C.M."/>
            <person name="Zheng Y."/>
            <person name="Sakai Y."/>
            <person name="Toyoda A."/>
            <person name="Minakuchi Y."/>
            <person name="Abe K."/>
            <person name="Yokota A."/>
            <person name="Yabe S."/>
        </authorList>
    </citation>
    <scope>NUCLEOTIDE SEQUENCE [LARGE SCALE GENOMIC DNA]</scope>
    <source>
        <strain evidence="6">Uno11</strain>
    </source>
</reference>
<dbReference type="Pfam" id="PF09860">
    <property type="entry name" value="DUF2087"/>
    <property type="match status" value="1"/>
</dbReference>
<dbReference type="PANTHER" id="PTHR33154:SF33">
    <property type="entry name" value="TRANSCRIPTIONAL REPRESSOR SDPR"/>
    <property type="match status" value="1"/>
</dbReference>
<dbReference type="SMART" id="SM00418">
    <property type="entry name" value="HTH_ARSR"/>
    <property type="match status" value="1"/>
</dbReference>
<dbReference type="Gene3D" id="1.10.10.10">
    <property type="entry name" value="Winged helix-like DNA-binding domain superfamily/Winged helix DNA-binding domain"/>
    <property type="match status" value="1"/>
</dbReference>
<evidence type="ECO:0000259" key="4">
    <source>
        <dbReference type="PROSITE" id="PS50987"/>
    </source>
</evidence>
<dbReference type="PRINTS" id="PR00778">
    <property type="entry name" value="HTHARSR"/>
</dbReference>
<dbReference type="PROSITE" id="PS50987">
    <property type="entry name" value="HTH_ARSR_2"/>
    <property type="match status" value="1"/>
</dbReference>
<keyword evidence="6" id="KW-1185">Reference proteome</keyword>
<dbReference type="Proteomes" id="UP000287188">
    <property type="component" value="Unassembled WGS sequence"/>
</dbReference>
<evidence type="ECO:0000256" key="1">
    <source>
        <dbReference type="ARBA" id="ARBA00023015"/>
    </source>
</evidence>
<dbReference type="InterPro" id="IPR018656">
    <property type="entry name" value="DUF2087"/>
</dbReference>
<keyword evidence="3" id="KW-0804">Transcription</keyword>
<feature type="domain" description="HTH arsR-type" evidence="4">
    <location>
        <begin position="274"/>
        <end position="370"/>
    </location>
</feature>
<organism evidence="5 6">
    <name type="scientific">Dictyobacter kobayashii</name>
    <dbReference type="NCBI Taxonomy" id="2014872"/>
    <lineage>
        <taxon>Bacteria</taxon>
        <taxon>Bacillati</taxon>
        <taxon>Chloroflexota</taxon>
        <taxon>Ktedonobacteria</taxon>
        <taxon>Ktedonobacterales</taxon>
        <taxon>Dictyobacteraceae</taxon>
        <taxon>Dictyobacter</taxon>
    </lineage>
</organism>
<evidence type="ECO:0000256" key="2">
    <source>
        <dbReference type="ARBA" id="ARBA00023125"/>
    </source>
</evidence>
<sequence>MEFSSTASQSKIHVELEPVSNALNSFSLLHQSSQLPGLSPWVQQAAARLSSEQLQTNRLLFTGLQDALTPQRNEPNFPSYLHNLSEVNVYVLRKRILEPLRRRFSRSTAASPPHTKYLITDVDTYLDSVRQTYGEDTFDPELQHQVHALLQDPQALQNTILTHLEMLWQTTFINEWKRVQNILRWQAEMFANSLRREETLEETLYEFTGRQLPVEVSLAVSGAEEIILIPSWHTGRRITVWNGADWDGDEWGGKEVTRIFFSEPPNYDVAQQRTAIITRPELQARLGTLADETRLSIIELLTRHSELQAQEIISALNLSQSSVSRHLKQLVGMKYLYERRGEGANKTYRLSSFYLARTAQAIQHLTDEEKAQSAEQQTETVYSQALKRFSDQSGRINTWPPSKQIDKLLILEYLASFFEKGRMYNEKEVNSLLQKHTTIQDPAALRRGLYEYRFMSRQPDGSQYWLIDQ</sequence>
<keyword evidence="2" id="KW-0238">DNA-binding</keyword>
<evidence type="ECO:0000313" key="5">
    <source>
        <dbReference type="EMBL" id="GCE24062.1"/>
    </source>
</evidence>
<dbReference type="RefSeq" id="WP_126557348.1">
    <property type="nucleotide sequence ID" value="NZ_BIFS01000002.1"/>
</dbReference>